<accession>A0A429GNU2</accession>
<dbReference type="AlphaFoldDB" id="A0A429GNU2"/>
<keyword evidence="2" id="KW-0378">Hydrolase</keyword>
<feature type="transmembrane region" description="Helical" evidence="1">
    <location>
        <begin position="117"/>
        <end position="143"/>
    </location>
</feature>
<dbReference type="PANTHER" id="PTHR35531">
    <property type="entry name" value="INNER MEMBRANE PROTEIN YBCI-RELATED"/>
    <property type="match status" value="1"/>
</dbReference>
<organism evidence="2 3">
    <name type="scientific">Candidatus Methanodesulfokora washburnensis</name>
    <dbReference type="NCBI Taxonomy" id="2478471"/>
    <lineage>
        <taxon>Archaea</taxon>
        <taxon>Thermoproteota</taxon>
        <taxon>Candidatus Korarchaeia</taxon>
        <taxon>Candidatus Korarchaeia incertae sedis</taxon>
        <taxon>Candidatus Methanodesulfokora</taxon>
    </lineage>
</organism>
<feature type="transmembrane region" description="Helical" evidence="1">
    <location>
        <begin position="24"/>
        <end position="44"/>
    </location>
</feature>
<feature type="transmembrane region" description="Helical" evidence="1">
    <location>
        <begin position="56"/>
        <end position="73"/>
    </location>
</feature>
<keyword evidence="1" id="KW-0472">Membrane</keyword>
<dbReference type="OrthoDB" id="199847at2157"/>
<evidence type="ECO:0000313" key="2">
    <source>
        <dbReference type="EMBL" id="RSN75540.1"/>
    </source>
</evidence>
<comment type="caution">
    <text evidence="2">The sequence shown here is derived from an EMBL/GenBank/DDBJ whole genome shotgun (WGS) entry which is preliminary data.</text>
</comment>
<dbReference type="GO" id="GO:0016787">
    <property type="term" value="F:hydrolase activity"/>
    <property type="evidence" value="ECO:0007669"/>
    <property type="project" value="UniProtKB-KW"/>
</dbReference>
<keyword evidence="1" id="KW-1133">Transmembrane helix</keyword>
<reference evidence="2 3" key="1">
    <citation type="submission" date="2018-10" db="EMBL/GenBank/DDBJ databases">
        <title>Co-occurring genomic capacity for anaerobic methane metabolism and dissimilatory sulfite reduction discovered in the Korarchaeota.</title>
        <authorList>
            <person name="Mckay L.J."/>
            <person name="Dlakic M."/>
            <person name="Fields M.W."/>
            <person name="Delmont T.O."/>
            <person name="Eren A.M."/>
            <person name="Jay Z.J."/>
            <person name="Klingelsmith K.B."/>
            <person name="Rusch D.B."/>
            <person name="Inskeep W.P."/>
        </authorList>
    </citation>
    <scope>NUCLEOTIDE SEQUENCE [LARGE SCALE GENOMIC DNA]</scope>
    <source>
        <strain evidence="2 3">MDKW</strain>
    </source>
</reference>
<dbReference type="Pfam" id="PF04307">
    <property type="entry name" value="YdjM"/>
    <property type="match status" value="1"/>
</dbReference>
<name>A0A429GNU2_9CREN</name>
<dbReference type="PANTHER" id="PTHR35531:SF1">
    <property type="entry name" value="INNER MEMBRANE PROTEIN YBCI-RELATED"/>
    <property type="match status" value="1"/>
</dbReference>
<keyword evidence="1" id="KW-0812">Transmembrane</keyword>
<evidence type="ECO:0000313" key="3">
    <source>
        <dbReference type="Proteomes" id="UP000277582"/>
    </source>
</evidence>
<evidence type="ECO:0000256" key="1">
    <source>
        <dbReference type="SAM" id="Phobius"/>
    </source>
</evidence>
<proteinExistence type="predicted"/>
<keyword evidence="3" id="KW-1185">Reference proteome</keyword>
<protein>
    <submittedName>
        <fullName evidence="2">Metal-dependent hydrolase</fullName>
    </submittedName>
</protein>
<dbReference type="InterPro" id="IPR007404">
    <property type="entry name" value="YdjM-like"/>
</dbReference>
<sequence>MSKKTHIAFALFLSSYLFRSDPKLLLFIPVIFVSAMLPDLDLALRSIPFIEHRKTFHNIWFMIAAIALLWILVHDPLVTRLFSIGIISHFLMDSLTKKGVMWLYPLSNWRISGPLRTGGLIDSLIGAASLLASIYLVGSYFAVF</sequence>
<dbReference type="RefSeq" id="WP_125671130.1">
    <property type="nucleotide sequence ID" value="NZ_RCOS01000073.1"/>
</dbReference>
<gene>
    <name evidence="2" type="ORF">D6D85_06065</name>
</gene>
<dbReference type="Proteomes" id="UP000277582">
    <property type="component" value="Unassembled WGS sequence"/>
</dbReference>
<dbReference type="EMBL" id="RCOS01000073">
    <property type="protein sequence ID" value="RSN75540.1"/>
    <property type="molecule type" value="Genomic_DNA"/>
</dbReference>